<feature type="domain" description="PAS" evidence="13">
    <location>
        <begin position="200"/>
        <end position="273"/>
    </location>
</feature>
<comment type="caution">
    <text evidence="15">The sequence shown here is derived from an EMBL/GenBank/DDBJ whole genome shotgun (WGS) entry which is preliminary data.</text>
</comment>
<dbReference type="NCBIfam" id="TIGR00229">
    <property type="entry name" value="sensory_box"/>
    <property type="match status" value="3"/>
</dbReference>
<dbReference type="CDD" id="cd00130">
    <property type="entry name" value="PAS"/>
    <property type="match status" value="3"/>
</dbReference>
<dbReference type="InterPro" id="IPR036890">
    <property type="entry name" value="HATPase_C_sf"/>
</dbReference>
<dbReference type="SUPFAM" id="SSF55874">
    <property type="entry name" value="ATPase domain of HSP90 chaperone/DNA topoisomerase II/histidine kinase"/>
    <property type="match status" value="1"/>
</dbReference>
<evidence type="ECO:0000256" key="9">
    <source>
        <dbReference type="PROSITE-ProRule" id="PRU00169"/>
    </source>
</evidence>
<feature type="domain" description="PAS" evidence="13">
    <location>
        <begin position="75"/>
        <end position="148"/>
    </location>
</feature>
<dbReference type="SUPFAM" id="SSF47384">
    <property type="entry name" value="Homodimeric domain of signal transducing histidine kinase"/>
    <property type="match status" value="1"/>
</dbReference>
<name>A0A5D0MCR1_9BACT</name>
<dbReference type="InterPro" id="IPR000014">
    <property type="entry name" value="PAS"/>
</dbReference>
<feature type="domain" description="PAC" evidence="14">
    <location>
        <begin position="278"/>
        <end position="330"/>
    </location>
</feature>
<dbReference type="InterPro" id="IPR003594">
    <property type="entry name" value="HATPase_dom"/>
</dbReference>
<dbReference type="PROSITE" id="PS50109">
    <property type="entry name" value="HIS_KIN"/>
    <property type="match status" value="1"/>
</dbReference>
<dbReference type="PROSITE" id="PS50112">
    <property type="entry name" value="PAS"/>
    <property type="match status" value="3"/>
</dbReference>
<keyword evidence="8" id="KW-0902">Two-component regulatory system</keyword>
<dbReference type="PROSITE" id="PS50113">
    <property type="entry name" value="PAC"/>
    <property type="match status" value="2"/>
</dbReference>
<dbReference type="InterPro" id="IPR013656">
    <property type="entry name" value="PAS_4"/>
</dbReference>
<feature type="transmembrane region" description="Helical" evidence="10">
    <location>
        <begin position="12"/>
        <end position="32"/>
    </location>
</feature>
<feature type="transmembrane region" description="Helical" evidence="10">
    <location>
        <begin position="52"/>
        <end position="70"/>
    </location>
</feature>
<dbReference type="SMART" id="SM00448">
    <property type="entry name" value="REC"/>
    <property type="match status" value="1"/>
</dbReference>
<dbReference type="InterPro" id="IPR005467">
    <property type="entry name" value="His_kinase_dom"/>
</dbReference>
<dbReference type="SMART" id="SM00086">
    <property type="entry name" value="PAC"/>
    <property type="match status" value="3"/>
</dbReference>
<feature type="modified residue" description="4-aspartylphosphate" evidence="9">
    <location>
        <position position="770"/>
    </location>
</feature>
<dbReference type="Gene3D" id="1.10.287.130">
    <property type="match status" value="1"/>
</dbReference>
<keyword evidence="7" id="KW-0067">ATP-binding</keyword>
<dbReference type="InterPro" id="IPR004358">
    <property type="entry name" value="Sig_transdc_His_kin-like_C"/>
</dbReference>
<evidence type="ECO:0000256" key="10">
    <source>
        <dbReference type="SAM" id="Phobius"/>
    </source>
</evidence>
<keyword evidence="16" id="KW-1185">Reference proteome</keyword>
<dbReference type="InterPro" id="IPR001789">
    <property type="entry name" value="Sig_transdc_resp-reg_receiver"/>
</dbReference>
<gene>
    <name evidence="15" type="ORF">FXF47_07470</name>
</gene>
<dbReference type="Proteomes" id="UP000324143">
    <property type="component" value="Unassembled WGS sequence"/>
</dbReference>
<sequence>MTYKFDRKRLYLISLLSSIAVWVVFSLLDYLFFYNKSFIGLLFLNISLYQVYTRLLIIFIFILFIFIYSYRLKKEQDRYITLAENIKDIILTYTLEGKITYANKRALEFFDMPLDELKKKNIAECVDFVDESKFHRRRKMRKNGYTGEIKDIAKINKNNQIYYFDIISTPLKVDGKARELLLRGRDITDYHKAHRNLEKSKKELSITLNSIGDAVIAINKKGQISRINKKACEMIGMSKEEIMGKPFAEVLNLNTLGSTKKVTNQISKVIQKGENIHETSTLILVSKNGEKYFVEDNISPIQDNKGKITGVVMVLRDITEKKELKHFHKLLMAGIEQLQEKIVILNREGIIEYVNKAFVKDTGYEKKEIIGEKIDILQSGIHDEEFYRNIWETILSGEVWEGEIIHRAQNGKLFNDYALVSPIYLDEKSDEITNFIIIQKNITEEKEMEKRMRQSQKLESLGTLAHGIAHDFNNIMRGIKVNIESLKNKNGSKNDSNQKYLQEILNSISRAEDLINQILTFTRETEHEDKLIDVKDIVNDIVDLFKNVVPSNIEVTREVEECEEIYADQSKIYQVFMNLCTNAYHAMEKEGGKLSIKLKQIKINKKNEDRDFAPGKYIKITVEDEGKGIPEEHQNKIFEPYFTTKSDKKGTGLGLSVVYGIVEEYSGKIEISSSVGVGTKVEIFFPAGKQETIKKNKDKKIPKKEAIQFEQTFYKKRGSIIYVDDEKTLLELVKERLEMEGYNVNTFEDPVEALDHFKEKYADYQLVLTDYYMPQKNGIKLAKEMLKVAPEMPIVVMSGYIEEVSKSEVKKFGVKDLIYKPVDFSNLIKIVEKYKL</sequence>
<dbReference type="PRINTS" id="PR00344">
    <property type="entry name" value="BCTRLSENSOR"/>
</dbReference>
<evidence type="ECO:0000256" key="4">
    <source>
        <dbReference type="ARBA" id="ARBA00022679"/>
    </source>
</evidence>
<evidence type="ECO:0000256" key="2">
    <source>
        <dbReference type="ARBA" id="ARBA00012438"/>
    </source>
</evidence>
<dbReference type="Pfam" id="PF08448">
    <property type="entry name" value="PAS_4"/>
    <property type="match status" value="1"/>
</dbReference>
<feature type="domain" description="Response regulatory" evidence="12">
    <location>
        <begin position="719"/>
        <end position="835"/>
    </location>
</feature>
<reference evidence="15" key="1">
    <citation type="submission" date="2019-08" db="EMBL/GenBank/DDBJ databases">
        <title>Genomic characterization of a novel candidate phylum (ARYD3) from a high temperature, high salinity tertiary oil reservoir in north central Oklahoma, USA.</title>
        <authorList>
            <person name="Youssef N.H."/>
            <person name="Yadav A."/>
            <person name="Elshahed M.S."/>
        </authorList>
    </citation>
    <scope>NUCLEOTIDE SEQUENCE [LARGE SCALE GENOMIC DNA]</scope>
    <source>
        <strain evidence="15">ARYD3</strain>
    </source>
</reference>
<evidence type="ECO:0000259" key="11">
    <source>
        <dbReference type="PROSITE" id="PS50109"/>
    </source>
</evidence>
<evidence type="ECO:0000256" key="3">
    <source>
        <dbReference type="ARBA" id="ARBA00022553"/>
    </source>
</evidence>
<dbReference type="Pfam" id="PF02518">
    <property type="entry name" value="HATPase_c"/>
    <property type="match status" value="1"/>
</dbReference>
<dbReference type="SMART" id="SM00387">
    <property type="entry name" value="HATPase_c"/>
    <property type="match status" value="1"/>
</dbReference>
<dbReference type="Gene3D" id="3.30.450.20">
    <property type="entry name" value="PAS domain"/>
    <property type="match status" value="3"/>
</dbReference>
<dbReference type="InterPro" id="IPR036097">
    <property type="entry name" value="HisK_dim/P_sf"/>
</dbReference>
<dbReference type="GO" id="GO:0000155">
    <property type="term" value="F:phosphorelay sensor kinase activity"/>
    <property type="evidence" value="ECO:0007669"/>
    <property type="project" value="InterPro"/>
</dbReference>
<evidence type="ECO:0000313" key="15">
    <source>
        <dbReference type="EMBL" id="TYB30786.1"/>
    </source>
</evidence>
<evidence type="ECO:0000259" key="13">
    <source>
        <dbReference type="PROSITE" id="PS50112"/>
    </source>
</evidence>
<dbReference type="InterPro" id="IPR011006">
    <property type="entry name" value="CheY-like_superfamily"/>
</dbReference>
<dbReference type="SUPFAM" id="SSF55785">
    <property type="entry name" value="PYP-like sensor domain (PAS domain)"/>
    <property type="match status" value="3"/>
</dbReference>
<dbReference type="EMBL" id="VSIX01000076">
    <property type="protein sequence ID" value="TYB30786.1"/>
    <property type="molecule type" value="Genomic_DNA"/>
</dbReference>
<dbReference type="Pfam" id="PF13426">
    <property type="entry name" value="PAS_9"/>
    <property type="match status" value="2"/>
</dbReference>
<evidence type="ECO:0000259" key="12">
    <source>
        <dbReference type="PROSITE" id="PS50110"/>
    </source>
</evidence>
<proteinExistence type="predicted"/>
<keyword evidence="10" id="KW-1133">Transmembrane helix</keyword>
<dbReference type="InterPro" id="IPR001610">
    <property type="entry name" value="PAC"/>
</dbReference>
<comment type="catalytic activity">
    <reaction evidence="1">
        <text>ATP + protein L-histidine = ADP + protein N-phospho-L-histidine.</text>
        <dbReference type="EC" id="2.7.13.3"/>
    </reaction>
</comment>
<organism evidence="15 16">
    <name type="scientific">Candidatus Mcinerneyibacterium aminivorans</name>
    <dbReference type="NCBI Taxonomy" id="2703815"/>
    <lineage>
        <taxon>Bacteria</taxon>
        <taxon>Candidatus Macinerneyibacteriota</taxon>
        <taxon>Candidatus Mcinerneyibacteria</taxon>
        <taxon>Candidatus Mcinerneyibacteriales</taxon>
        <taxon>Candidatus Mcinerneyibacteriaceae</taxon>
        <taxon>Candidatus Mcinerneyibacterium</taxon>
    </lineage>
</organism>
<evidence type="ECO:0000256" key="8">
    <source>
        <dbReference type="ARBA" id="ARBA00023012"/>
    </source>
</evidence>
<dbReference type="CDD" id="cd00156">
    <property type="entry name" value="REC"/>
    <property type="match status" value="1"/>
</dbReference>
<dbReference type="SUPFAM" id="SSF52172">
    <property type="entry name" value="CheY-like"/>
    <property type="match status" value="1"/>
</dbReference>
<keyword evidence="3 9" id="KW-0597">Phosphoprotein</keyword>
<evidence type="ECO:0000256" key="1">
    <source>
        <dbReference type="ARBA" id="ARBA00000085"/>
    </source>
</evidence>
<dbReference type="SMART" id="SM00091">
    <property type="entry name" value="PAS"/>
    <property type="match status" value="3"/>
</dbReference>
<dbReference type="Pfam" id="PF00072">
    <property type="entry name" value="Response_reg"/>
    <property type="match status" value="1"/>
</dbReference>
<dbReference type="Gene3D" id="3.40.50.2300">
    <property type="match status" value="1"/>
</dbReference>
<dbReference type="PANTHER" id="PTHR43065">
    <property type="entry name" value="SENSOR HISTIDINE KINASE"/>
    <property type="match status" value="1"/>
</dbReference>
<keyword evidence="10" id="KW-0472">Membrane</keyword>
<dbReference type="GO" id="GO:0005524">
    <property type="term" value="F:ATP binding"/>
    <property type="evidence" value="ECO:0007669"/>
    <property type="project" value="UniProtKB-KW"/>
</dbReference>
<evidence type="ECO:0000256" key="6">
    <source>
        <dbReference type="ARBA" id="ARBA00022777"/>
    </source>
</evidence>
<keyword evidence="6" id="KW-0418">Kinase</keyword>
<dbReference type="AlphaFoldDB" id="A0A5D0MCR1"/>
<dbReference type="Gene3D" id="3.30.565.10">
    <property type="entry name" value="Histidine kinase-like ATPase, C-terminal domain"/>
    <property type="match status" value="1"/>
</dbReference>
<keyword evidence="4" id="KW-0808">Transferase</keyword>
<dbReference type="InterPro" id="IPR003661">
    <property type="entry name" value="HisK_dim/P_dom"/>
</dbReference>
<evidence type="ECO:0000256" key="5">
    <source>
        <dbReference type="ARBA" id="ARBA00022741"/>
    </source>
</evidence>
<dbReference type="Pfam" id="PF00512">
    <property type="entry name" value="HisKA"/>
    <property type="match status" value="1"/>
</dbReference>
<feature type="domain" description="PAC" evidence="14">
    <location>
        <begin position="398"/>
        <end position="454"/>
    </location>
</feature>
<feature type="domain" description="Histidine kinase" evidence="11">
    <location>
        <begin position="467"/>
        <end position="689"/>
    </location>
</feature>
<evidence type="ECO:0000256" key="7">
    <source>
        <dbReference type="ARBA" id="ARBA00022840"/>
    </source>
</evidence>
<feature type="domain" description="PAS" evidence="13">
    <location>
        <begin position="327"/>
        <end position="385"/>
    </location>
</feature>
<dbReference type="SMART" id="SM00388">
    <property type="entry name" value="HisKA"/>
    <property type="match status" value="1"/>
</dbReference>
<dbReference type="PANTHER" id="PTHR43065:SF46">
    <property type="entry name" value="C4-DICARBOXYLATE TRANSPORT SENSOR PROTEIN DCTB"/>
    <property type="match status" value="1"/>
</dbReference>
<accession>A0A5D0MCR1</accession>
<keyword evidence="10" id="KW-0812">Transmembrane</keyword>
<evidence type="ECO:0000313" key="16">
    <source>
        <dbReference type="Proteomes" id="UP000324143"/>
    </source>
</evidence>
<protein>
    <recommendedName>
        <fullName evidence="2">histidine kinase</fullName>
        <ecNumber evidence="2">2.7.13.3</ecNumber>
    </recommendedName>
</protein>
<keyword evidence="5" id="KW-0547">Nucleotide-binding</keyword>
<dbReference type="PROSITE" id="PS50110">
    <property type="entry name" value="RESPONSE_REGULATORY"/>
    <property type="match status" value="1"/>
</dbReference>
<evidence type="ECO:0000259" key="14">
    <source>
        <dbReference type="PROSITE" id="PS50113"/>
    </source>
</evidence>
<dbReference type="InterPro" id="IPR000700">
    <property type="entry name" value="PAS-assoc_C"/>
</dbReference>
<dbReference type="EC" id="2.7.13.3" evidence="2"/>
<dbReference type="InterPro" id="IPR035965">
    <property type="entry name" value="PAS-like_dom_sf"/>
</dbReference>